<evidence type="ECO:0000256" key="1">
    <source>
        <dbReference type="ARBA" id="ARBA00004141"/>
    </source>
</evidence>
<proteinExistence type="predicted"/>
<keyword evidence="4 5" id="KW-0472">Membrane</keyword>
<feature type="transmembrane region" description="Helical" evidence="5">
    <location>
        <begin position="122"/>
        <end position="146"/>
    </location>
</feature>
<dbReference type="PANTHER" id="PTHR12489">
    <property type="entry name" value="LIPOMA HMGIC FUSION PARTNER-LIKE PROTEIN"/>
    <property type="match status" value="1"/>
</dbReference>
<dbReference type="InterPro" id="IPR019372">
    <property type="entry name" value="LHFPL"/>
</dbReference>
<protein>
    <submittedName>
        <fullName evidence="6">Uncharacterized protein</fullName>
    </submittedName>
</protein>
<keyword evidence="7" id="KW-1185">Reference proteome</keyword>
<evidence type="ECO:0000313" key="6">
    <source>
        <dbReference type="EMBL" id="TGZ71857.1"/>
    </source>
</evidence>
<gene>
    <name evidence="6" type="ORF">CRM22_002415</name>
</gene>
<comment type="caution">
    <text evidence="6">The sequence shown here is derived from an EMBL/GenBank/DDBJ whole genome shotgun (WGS) entry which is preliminary data.</text>
</comment>
<evidence type="ECO:0000256" key="3">
    <source>
        <dbReference type="ARBA" id="ARBA00022989"/>
    </source>
</evidence>
<feature type="transmembrane region" description="Helical" evidence="5">
    <location>
        <begin position="209"/>
        <end position="231"/>
    </location>
</feature>
<dbReference type="STRING" id="147828.A0A4S2MCG7"/>
<dbReference type="AlphaFoldDB" id="A0A4S2MCG7"/>
<dbReference type="Proteomes" id="UP000308267">
    <property type="component" value="Unassembled WGS sequence"/>
</dbReference>
<organism evidence="6 7">
    <name type="scientific">Opisthorchis felineus</name>
    <dbReference type="NCBI Taxonomy" id="147828"/>
    <lineage>
        <taxon>Eukaryota</taxon>
        <taxon>Metazoa</taxon>
        <taxon>Spiralia</taxon>
        <taxon>Lophotrochozoa</taxon>
        <taxon>Platyhelminthes</taxon>
        <taxon>Trematoda</taxon>
        <taxon>Digenea</taxon>
        <taxon>Opisthorchiida</taxon>
        <taxon>Opisthorchiata</taxon>
        <taxon>Opisthorchiidae</taxon>
        <taxon>Opisthorchis</taxon>
    </lineage>
</organism>
<dbReference type="Pfam" id="PF10242">
    <property type="entry name" value="L_HMGIC_fpl"/>
    <property type="match status" value="1"/>
</dbReference>
<dbReference type="PANTHER" id="PTHR12489:SF22">
    <property type="entry name" value="SI:DKEY-35M8.1"/>
    <property type="match status" value="1"/>
</dbReference>
<evidence type="ECO:0000256" key="4">
    <source>
        <dbReference type="ARBA" id="ARBA00023136"/>
    </source>
</evidence>
<sequence>MPRIVLSWITLIWIILSIFSLSTIWISLISSPWLVRTDSAESRLLSDCPTTTKLPSFHLTASENSQASVLSPSIGPWMRCQSACSPQTDLWSPFIQMVSDSNARCQLAMWGFGNRPAKGNGVVWAAAGLCLFSCIFLSFSEFFVILSLCKREICGRSMLSVTGSLQGFADLLLIFGLLLWPIGWESVTVREVCGGAVGPYARGNCTIGWAPICAGVGALLLFICALLAMAVDKSITTHAATRQMLLEGETCVFVH</sequence>
<feature type="transmembrane region" description="Helical" evidence="5">
    <location>
        <begin position="12"/>
        <end position="35"/>
    </location>
</feature>
<reference evidence="6 7" key="1">
    <citation type="journal article" date="2019" name="BMC Genomics">
        <title>New insights from Opisthorchis felineus genome: update on genomics of the epidemiologically important liver flukes.</title>
        <authorList>
            <person name="Ershov N.I."/>
            <person name="Mordvinov V.A."/>
            <person name="Prokhortchouk E.B."/>
            <person name="Pakharukova M.Y."/>
            <person name="Gunbin K.V."/>
            <person name="Ustyantsev K."/>
            <person name="Genaev M.A."/>
            <person name="Blinov A.G."/>
            <person name="Mazur A."/>
            <person name="Boulygina E."/>
            <person name="Tsygankova S."/>
            <person name="Khrameeva E."/>
            <person name="Chekanov N."/>
            <person name="Fan G."/>
            <person name="Xiao A."/>
            <person name="Zhang H."/>
            <person name="Xu X."/>
            <person name="Yang H."/>
            <person name="Solovyev V."/>
            <person name="Lee S.M."/>
            <person name="Liu X."/>
            <person name="Afonnikov D.A."/>
            <person name="Skryabin K.G."/>
        </authorList>
    </citation>
    <scope>NUCLEOTIDE SEQUENCE [LARGE SCALE GENOMIC DNA]</scope>
    <source>
        <strain evidence="6">AK-0245</strain>
        <tissue evidence="6">Whole organism</tissue>
    </source>
</reference>
<evidence type="ECO:0000313" key="7">
    <source>
        <dbReference type="Proteomes" id="UP000308267"/>
    </source>
</evidence>
<keyword evidence="2 5" id="KW-0812">Transmembrane</keyword>
<feature type="transmembrane region" description="Helical" evidence="5">
    <location>
        <begin position="158"/>
        <end position="180"/>
    </location>
</feature>
<evidence type="ECO:0000256" key="2">
    <source>
        <dbReference type="ARBA" id="ARBA00022692"/>
    </source>
</evidence>
<keyword evidence="3 5" id="KW-1133">Transmembrane helix</keyword>
<evidence type="ECO:0000256" key="5">
    <source>
        <dbReference type="SAM" id="Phobius"/>
    </source>
</evidence>
<dbReference type="GO" id="GO:0016020">
    <property type="term" value="C:membrane"/>
    <property type="evidence" value="ECO:0007669"/>
    <property type="project" value="UniProtKB-SubCell"/>
</dbReference>
<dbReference type="EMBL" id="SJOL01004272">
    <property type="protein sequence ID" value="TGZ71857.1"/>
    <property type="molecule type" value="Genomic_DNA"/>
</dbReference>
<dbReference type="OrthoDB" id="5975578at2759"/>
<comment type="subcellular location">
    <subcellularLocation>
        <location evidence="1">Membrane</location>
        <topology evidence="1">Multi-pass membrane protein</topology>
    </subcellularLocation>
</comment>
<name>A0A4S2MCG7_OPIFE</name>
<accession>A0A4S2MCG7</accession>